<organism evidence="2 3">
    <name type="scientific">Chara braunii</name>
    <name type="common">Braun's stonewort</name>
    <dbReference type="NCBI Taxonomy" id="69332"/>
    <lineage>
        <taxon>Eukaryota</taxon>
        <taxon>Viridiplantae</taxon>
        <taxon>Streptophyta</taxon>
        <taxon>Charophyceae</taxon>
        <taxon>Charales</taxon>
        <taxon>Characeae</taxon>
        <taxon>Chara</taxon>
    </lineage>
</organism>
<evidence type="ECO:0000313" key="2">
    <source>
        <dbReference type="EMBL" id="GBG78464.1"/>
    </source>
</evidence>
<keyword evidence="3" id="KW-1185">Reference proteome</keyword>
<keyword evidence="1" id="KW-0175">Coiled coil</keyword>
<name>A0A388L857_CHABU</name>
<dbReference type="EMBL" id="BFEA01000296">
    <property type="protein sequence ID" value="GBG78464.1"/>
    <property type="molecule type" value="Genomic_DNA"/>
</dbReference>
<feature type="coiled-coil region" evidence="1">
    <location>
        <begin position="293"/>
        <end position="331"/>
    </location>
</feature>
<evidence type="ECO:0000256" key="1">
    <source>
        <dbReference type="SAM" id="Coils"/>
    </source>
</evidence>
<gene>
    <name evidence="2" type="ORF">CBR_g26494</name>
</gene>
<evidence type="ECO:0000313" key="3">
    <source>
        <dbReference type="Proteomes" id="UP000265515"/>
    </source>
</evidence>
<dbReference type="Proteomes" id="UP000265515">
    <property type="component" value="Unassembled WGS sequence"/>
</dbReference>
<accession>A0A388L857</accession>
<dbReference type="Gramene" id="GBG78464">
    <property type="protein sequence ID" value="GBG78464"/>
    <property type="gene ID" value="CBR_g26494"/>
</dbReference>
<sequence length="409" mass="46982">MAVKAPTAPKHVGKYVGQAPAKSASLMGMEEYEKLRREVEELKARRRNQQFPRESERSHTFDHGLDGADARCGVPPFPDQLAAGTTEKGGHVDTLQALCALHEEEKKVDRLPCLSFFHLASCLMSFPGLQPPSTTTAFRREHGLWLGSSKALEARMVEMKRSIAAGQEQLKKMREAFAKDRKALEDKVGSLMAELAASDRQHVEECNALRRQVEEQLQKQKEIHVQEKQQLEEEWNRRCAEIVKEYEGAFSELKVKNLERYRKIAESEHELSQLYTNVCGANEELRAEAAKIKQEWDCQVQQLQRDHEKATQVLEDKVAKLTHENQSLRLERTESLAILMQGHSKQVEELRREKEKELLHARTVMECSVAEKDATIEELRAMVERMQLRMNETTHVLERQHADLLTMDI</sequence>
<proteinExistence type="predicted"/>
<reference evidence="2 3" key="1">
    <citation type="journal article" date="2018" name="Cell">
        <title>The Chara Genome: Secondary Complexity and Implications for Plant Terrestrialization.</title>
        <authorList>
            <person name="Nishiyama T."/>
            <person name="Sakayama H."/>
            <person name="Vries J.D."/>
            <person name="Buschmann H."/>
            <person name="Saint-Marcoux D."/>
            <person name="Ullrich K.K."/>
            <person name="Haas F.B."/>
            <person name="Vanderstraeten L."/>
            <person name="Becker D."/>
            <person name="Lang D."/>
            <person name="Vosolsobe S."/>
            <person name="Rombauts S."/>
            <person name="Wilhelmsson P.K.I."/>
            <person name="Janitza P."/>
            <person name="Kern R."/>
            <person name="Heyl A."/>
            <person name="Rumpler F."/>
            <person name="Villalobos L.I.A.C."/>
            <person name="Clay J.M."/>
            <person name="Skokan R."/>
            <person name="Toyoda A."/>
            <person name="Suzuki Y."/>
            <person name="Kagoshima H."/>
            <person name="Schijlen E."/>
            <person name="Tajeshwar N."/>
            <person name="Catarino B."/>
            <person name="Hetherington A.J."/>
            <person name="Saltykova A."/>
            <person name="Bonnot C."/>
            <person name="Breuninger H."/>
            <person name="Symeonidi A."/>
            <person name="Radhakrishnan G.V."/>
            <person name="Van Nieuwerburgh F."/>
            <person name="Deforce D."/>
            <person name="Chang C."/>
            <person name="Karol K.G."/>
            <person name="Hedrich R."/>
            <person name="Ulvskov P."/>
            <person name="Glockner G."/>
            <person name="Delwiche C.F."/>
            <person name="Petrasek J."/>
            <person name="Van de Peer Y."/>
            <person name="Friml J."/>
            <person name="Beilby M."/>
            <person name="Dolan L."/>
            <person name="Kohara Y."/>
            <person name="Sugano S."/>
            <person name="Fujiyama A."/>
            <person name="Delaux P.-M."/>
            <person name="Quint M."/>
            <person name="TheiBen G."/>
            <person name="Hagemann M."/>
            <person name="Harholt J."/>
            <person name="Dunand C."/>
            <person name="Zachgo S."/>
            <person name="Langdale J."/>
            <person name="Maumus F."/>
            <person name="Straeten D.V.D."/>
            <person name="Gould S.B."/>
            <person name="Rensing S.A."/>
        </authorList>
    </citation>
    <scope>NUCLEOTIDE SEQUENCE [LARGE SCALE GENOMIC DNA]</scope>
    <source>
        <strain evidence="2 3">S276</strain>
    </source>
</reference>
<comment type="caution">
    <text evidence="2">The sequence shown here is derived from an EMBL/GenBank/DDBJ whole genome shotgun (WGS) entry which is preliminary data.</text>
</comment>
<dbReference type="AlphaFoldDB" id="A0A388L857"/>
<protein>
    <submittedName>
        <fullName evidence="2">Uncharacterized protein</fullName>
    </submittedName>
</protein>
<feature type="coiled-coil region" evidence="1">
    <location>
        <begin position="156"/>
        <end position="234"/>
    </location>
</feature>
<feature type="coiled-coil region" evidence="1">
    <location>
        <begin position="369"/>
        <end position="396"/>
    </location>
</feature>